<gene>
    <name evidence="1" type="ORF">BGT96224V2_LOCUS4339</name>
</gene>
<proteinExistence type="predicted"/>
<reference evidence="1" key="1">
    <citation type="submission" date="2018-07" db="EMBL/GenBank/DDBJ databases">
        <authorList>
            <person name="Quirk P.G."/>
            <person name="Krulwich T.A."/>
        </authorList>
    </citation>
    <scope>NUCLEOTIDE SEQUENCE</scope>
    <source>
        <strain evidence="1">96224</strain>
    </source>
</reference>
<sequence>MPFLVCRISKETLSNFYFTLSQYTNSALAFPFFQQPFAWLSTGSTVICSWDIYEKKLLK</sequence>
<organism evidence="1">
    <name type="scientific">Blumeria graminis f. sp. tritici 96224</name>
    <dbReference type="NCBI Taxonomy" id="1268274"/>
    <lineage>
        <taxon>Eukaryota</taxon>
        <taxon>Fungi</taxon>
        <taxon>Dikarya</taxon>
        <taxon>Ascomycota</taxon>
        <taxon>Pezizomycotina</taxon>
        <taxon>Leotiomycetes</taxon>
        <taxon>Erysiphales</taxon>
        <taxon>Erysiphaceae</taxon>
        <taxon>Blumeria</taxon>
    </lineage>
</organism>
<accession>A0A381LCJ4</accession>
<dbReference type="EMBL" id="UIGY01000112">
    <property type="protein sequence ID" value="SUZ11182.1"/>
    <property type="molecule type" value="Genomic_DNA"/>
</dbReference>
<dbReference type="AlphaFoldDB" id="A0A381LCJ4"/>
<name>A0A381LCJ4_BLUGR</name>
<protein>
    <submittedName>
        <fullName evidence="1">Bgt-3591-2</fullName>
    </submittedName>
</protein>
<evidence type="ECO:0000313" key="1">
    <source>
        <dbReference type="EMBL" id="SUZ11182.1"/>
    </source>
</evidence>